<evidence type="ECO:0000256" key="1">
    <source>
        <dbReference type="SAM" id="MobiDB-lite"/>
    </source>
</evidence>
<evidence type="ECO:0000313" key="5">
    <source>
        <dbReference type="Proteomes" id="UP000500826"/>
    </source>
</evidence>
<keyword evidence="2" id="KW-0732">Signal</keyword>
<gene>
    <name evidence="4" type="ORF">HK414_05870</name>
</gene>
<name>A0ABX6P3L9_9BURK</name>
<feature type="region of interest" description="Disordered" evidence="1">
    <location>
        <begin position="106"/>
        <end position="134"/>
    </location>
</feature>
<dbReference type="InterPro" id="IPR007055">
    <property type="entry name" value="BON_dom"/>
</dbReference>
<feature type="signal peptide" evidence="2">
    <location>
        <begin position="1"/>
        <end position="22"/>
    </location>
</feature>
<evidence type="ECO:0000259" key="3">
    <source>
        <dbReference type="Pfam" id="PF04972"/>
    </source>
</evidence>
<dbReference type="EMBL" id="CP053418">
    <property type="protein sequence ID" value="QJW83721.1"/>
    <property type="molecule type" value="Genomic_DNA"/>
</dbReference>
<dbReference type="Pfam" id="PF04972">
    <property type="entry name" value="BON"/>
    <property type="match status" value="1"/>
</dbReference>
<proteinExistence type="predicted"/>
<feature type="domain" description="BON" evidence="3">
    <location>
        <begin position="79"/>
        <end position="123"/>
    </location>
</feature>
<accession>A0ABX6P3L9</accession>
<dbReference type="Proteomes" id="UP000500826">
    <property type="component" value="Chromosome"/>
</dbReference>
<protein>
    <submittedName>
        <fullName evidence="4">BON domain-containing protein</fullName>
    </submittedName>
</protein>
<keyword evidence="5" id="KW-1185">Reference proteome</keyword>
<evidence type="ECO:0000313" key="4">
    <source>
        <dbReference type="EMBL" id="QJW83721.1"/>
    </source>
</evidence>
<dbReference type="PROSITE" id="PS51257">
    <property type="entry name" value="PROKAR_LIPOPROTEIN"/>
    <property type="match status" value="1"/>
</dbReference>
<sequence length="134" mass="13754">MQAILKKGATAAASLAVLLALGACGDRIENTEMPQPEQANVEINRQGMEGAKDEATAQGVANDTATMGAAPATAAEDPDVQIANEVKTTLATHPDFGAVKIDVHSDDGKVTLRGRAPDPSAKKRPPRSPAPCAT</sequence>
<feature type="chain" id="PRO_5045423115" evidence="2">
    <location>
        <begin position="23"/>
        <end position="134"/>
    </location>
</feature>
<feature type="region of interest" description="Disordered" evidence="1">
    <location>
        <begin position="43"/>
        <end position="78"/>
    </location>
</feature>
<evidence type="ECO:0000256" key="2">
    <source>
        <dbReference type="SAM" id="SignalP"/>
    </source>
</evidence>
<feature type="compositionally biased region" description="Low complexity" evidence="1">
    <location>
        <begin position="64"/>
        <end position="75"/>
    </location>
</feature>
<reference evidence="4 5" key="1">
    <citation type="submission" date="2020-05" db="EMBL/GenBank/DDBJ databases">
        <title>Ramlibacter rhizophilus sp. nov., isolated from rhizosphere soil of national flower Mugunghwa from South Korea.</title>
        <authorList>
            <person name="Zheng-Fei Y."/>
            <person name="Huan T."/>
        </authorList>
    </citation>
    <scope>NUCLEOTIDE SEQUENCE [LARGE SCALE GENOMIC DNA]</scope>
    <source>
        <strain evidence="4 5">H242</strain>
    </source>
</reference>
<organism evidence="4 5">
    <name type="scientific">Ramlibacter terrae</name>
    <dbReference type="NCBI Taxonomy" id="2732511"/>
    <lineage>
        <taxon>Bacteria</taxon>
        <taxon>Pseudomonadati</taxon>
        <taxon>Pseudomonadota</taxon>
        <taxon>Betaproteobacteria</taxon>
        <taxon>Burkholderiales</taxon>
        <taxon>Comamonadaceae</taxon>
        <taxon>Ramlibacter</taxon>
    </lineage>
</organism>